<sequence>MLKETSSTNPELLIFDEGSRKDQRRTANPSEQIKSISNRKRGKKYHQSKLTTSNNHINSNLQSNPSTIKSLNSSSSNQNLNQTLNSKIKNSPSLNQFEDLINRLKQTANQINQPKTISNKTSSDKLLKLSDQTPIEIPHLSLKKQISVGILSSSSSQTQSLPDPPPLTTSSLVVKLSNPSNPSSTPPADVPTVQNRLDWASLVEAAGKPDAVEDELPDLTEWAQDSITLVSNHNIEIKSEGTKIHPRGLSSSTPALPHQENLPIKIESSALTHDLKTLKLTENLHPPPLHSRVLNRNSLVVKPLSSTTNLSFTETNNTSRNYSSRLSTKQKQSITKLIMPKSPQPPLQKSPLVSSTKTPDILQSTSQTKQAALIKDNVTKKKVKNSKKKSNKADDQEFSVTPNDATNRDETKEENQASKVDEKLEKQNGIQNDSKPQEMIDQNLRKTSTNGRRKRKARNSNHVNVSIKKEEKIKDHQNKVNSNVISLNGPSVNLFGKLTHGVLQQKSTTHAH</sequence>
<feature type="compositionally biased region" description="Polar residues" evidence="1">
    <location>
        <begin position="309"/>
        <end position="335"/>
    </location>
</feature>
<feature type="compositionally biased region" description="Polar residues" evidence="1">
    <location>
        <begin position="1"/>
        <end position="10"/>
    </location>
</feature>
<proteinExistence type="predicted"/>
<name>A0A9Q3EWE6_9BASI</name>
<reference evidence="2" key="1">
    <citation type="submission" date="2021-03" db="EMBL/GenBank/DDBJ databases">
        <title>Draft genome sequence of rust myrtle Austropuccinia psidii MF-1, a brazilian biotype.</title>
        <authorList>
            <person name="Quecine M.C."/>
            <person name="Pachon D.M.R."/>
            <person name="Bonatelli M.L."/>
            <person name="Correr F.H."/>
            <person name="Franceschini L.M."/>
            <person name="Leite T.F."/>
            <person name="Margarido G.R.A."/>
            <person name="Almeida C.A."/>
            <person name="Ferrarezi J.A."/>
            <person name="Labate C.A."/>
        </authorList>
    </citation>
    <scope>NUCLEOTIDE SEQUENCE</scope>
    <source>
        <strain evidence="2">MF-1</strain>
    </source>
</reference>
<feature type="compositionally biased region" description="Polar residues" evidence="1">
    <location>
        <begin position="26"/>
        <end position="36"/>
    </location>
</feature>
<feature type="region of interest" description="Disordered" evidence="1">
    <location>
        <begin position="154"/>
        <end position="192"/>
    </location>
</feature>
<dbReference type="EMBL" id="AVOT02032568">
    <property type="protein sequence ID" value="MBW0526333.1"/>
    <property type="molecule type" value="Genomic_DNA"/>
</dbReference>
<feature type="compositionally biased region" description="Low complexity" evidence="1">
    <location>
        <begin position="168"/>
        <end position="183"/>
    </location>
</feature>
<feature type="compositionally biased region" description="Basic residues" evidence="1">
    <location>
        <begin position="380"/>
        <end position="390"/>
    </location>
</feature>
<accession>A0A9Q3EWE6</accession>
<dbReference type="OrthoDB" id="2507812at2759"/>
<protein>
    <submittedName>
        <fullName evidence="2">Uncharacterized protein</fullName>
    </submittedName>
</protein>
<gene>
    <name evidence="2" type="ORF">O181_066048</name>
</gene>
<evidence type="ECO:0000313" key="3">
    <source>
        <dbReference type="Proteomes" id="UP000765509"/>
    </source>
</evidence>
<evidence type="ECO:0000313" key="2">
    <source>
        <dbReference type="EMBL" id="MBW0526333.1"/>
    </source>
</evidence>
<feature type="compositionally biased region" description="Basic residues" evidence="1">
    <location>
        <begin position="37"/>
        <end position="47"/>
    </location>
</feature>
<keyword evidence="3" id="KW-1185">Reference proteome</keyword>
<feature type="compositionally biased region" description="Polar residues" evidence="1">
    <location>
        <begin position="353"/>
        <end position="370"/>
    </location>
</feature>
<feature type="region of interest" description="Disordered" evidence="1">
    <location>
        <begin position="309"/>
        <end position="463"/>
    </location>
</feature>
<comment type="caution">
    <text evidence="2">The sequence shown here is derived from an EMBL/GenBank/DDBJ whole genome shotgun (WGS) entry which is preliminary data.</text>
</comment>
<feature type="compositionally biased region" description="Low complexity" evidence="1">
    <location>
        <begin position="63"/>
        <end position="87"/>
    </location>
</feature>
<organism evidence="2 3">
    <name type="scientific">Austropuccinia psidii MF-1</name>
    <dbReference type="NCBI Taxonomy" id="1389203"/>
    <lineage>
        <taxon>Eukaryota</taxon>
        <taxon>Fungi</taxon>
        <taxon>Dikarya</taxon>
        <taxon>Basidiomycota</taxon>
        <taxon>Pucciniomycotina</taxon>
        <taxon>Pucciniomycetes</taxon>
        <taxon>Pucciniales</taxon>
        <taxon>Sphaerophragmiaceae</taxon>
        <taxon>Austropuccinia</taxon>
    </lineage>
</organism>
<feature type="compositionally biased region" description="Basic and acidic residues" evidence="1">
    <location>
        <begin position="406"/>
        <end position="426"/>
    </location>
</feature>
<dbReference type="Proteomes" id="UP000765509">
    <property type="component" value="Unassembled WGS sequence"/>
</dbReference>
<evidence type="ECO:0000256" key="1">
    <source>
        <dbReference type="SAM" id="MobiDB-lite"/>
    </source>
</evidence>
<feature type="region of interest" description="Disordered" evidence="1">
    <location>
        <begin position="1"/>
        <end position="91"/>
    </location>
</feature>
<dbReference type="AlphaFoldDB" id="A0A9Q3EWE6"/>
<feature type="compositionally biased region" description="Polar residues" evidence="1">
    <location>
        <begin position="48"/>
        <end position="62"/>
    </location>
</feature>